<name>A0ABR4B7Y4_9LECA</name>
<reference evidence="3 4" key="1">
    <citation type="submission" date="2024-09" db="EMBL/GenBank/DDBJ databases">
        <title>Rethinking Asexuality: The Enigmatic Case of Functional Sexual Genes in Lepraria (Stereocaulaceae).</title>
        <authorList>
            <person name="Doellman M."/>
            <person name="Sun Y."/>
            <person name="Barcenas-Pena A."/>
            <person name="Lumbsch H.T."/>
            <person name="Grewe F."/>
        </authorList>
    </citation>
    <scope>NUCLEOTIDE SEQUENCE [LARGE SCALE GENOMIC DNA]</scope>
    <source>
        <strain evidence="3 4">Grewe 0041</strain>
    </source>
</reference>
<comment type="caution">
    <text evidence="3">The sequence shown here is derived from an EMBL/GenBank/DDBJ whole genome shotgun (WGS) entry which is preliminary data.</text>
</comment>
<dbReference type="Gene3D" id="2.40.70.10">
    <property type="entry name" value="Acid Proteases"/>
    <property type="match status" value="2"/>
</dbReference>
<evidence type="ECO:0000256" key="2">
    <source>
        <dbReference type="SAM" id="Phobius"/>
    </source>
</evidence>
<feature type="compositionally biased region" description="Polar residues" evidence="1">
    <location>
        <begin position="698"/>
        <end position="728"/>
    </location>
</feature>
<feature type="region of interest" description="Disordered" evidence="1">
    <location>
        <begin position="674"/>
        <end position="780"/>
    </location>
</feature>
<feature type="transmembrane region" description="Helical" evidence="2">
    <location>
        <begin position="16"/>
        <end position="40"/>
    </location>
</feature>
<organism evidence="3 4">
    <name type="scientific">Lepraria finkii</name>
    <dbReference type="NCBI Taxonomy" id="1340010"/>
    <lineage>
        <taxon>Eukaryota</taxon>
        <taxon>Fungi</taxon>
        <taxon>Dikarya</taxon>
        <taxon>Ascomycota</taxon>
        <taxon>Pezizomycotina</taxon>
        <taxon>Lecanoromycetes</taxon>
        <taxon>OSLEUM clade</taxon>
        <taxon>Lecanoromycetidae</taxon>
        <taxon>Lecanorales</taxon>
        <taxon>Lecanorineae</taxon>
        <taxon>Stereocaulaceae</taxon>
        <taxon>Lepraria</taxon>
    </lineage>
</organism>
<evidence type="ECO:0000256" key="1">
    <source>
        <dbReference type="SAM" id="MobiDB-lite"/>
    </source>
</evidence>
<dbReference type="Proteomes" id="UP001590951">
    <property type="component" value="Unassembled WGS sequence"/>
</dbReference>
<evidence type="ECO:0008006" key="5">
    <source>
        <dbReference type="Google" id="ProtNLM"/>
    </source>
</evidence>
<feature type="transmembrane region" description="Helical" evidence="2">
    <location>
        <begin position="85"/>
        <end position="103"/>
    </location>
</feature>
<keyword evidence="2" id="KW-1133">Transmembrane helix</keyword>
<feature type="compositionally biased region" description="Low complexity" evidence="1">
    <location>
        <begin position="674"/>
        <end position="686"/>
    </location>
</feature>
<dbReference type="InterPro" id="IPR021109">
    <property type="entry name" value="Peptidase_aspartic_dom_sf"/>
</dbReference>
<sequence>MDDNVHSSKGRPLMTYSWASSAAFTAFFFAWVFITGYGYYYQITLHLFAFSQLMIAFGLLLLIWFRGQAELFSSTSSAGSKRKTILATFCTSIYFTFAASSLFDKFRAQDFRSEIFLVLLRQQALTTICTLGFAASLAVIVAHIVGYHDICNRIHQRLLKLGRALRTTCHIAGTIAFQILRASPRDLEGQSDTAHAYLKGFAKTGCSLCPSSPSAPRQALANLTPGNQQKEDMKSEIGVYLNTRFQFLRSLYVRTHEELCLIGGHFRGSSVRYRFRFAKLPLQNLFLFFASQFPSKHQGAQVVHTNVPSPLPQIAPFKLRPIRSYPLSASEALMDMIQRQRQDVISAQPPQPFDLRTQFYELSSAKHEPHVSPIFRLPGTIQNHPVMALPDTGSSQNIIDRSLIQRLSPSVQIQATNGSTDKPLVAPDGKQIPCDGKVCLQWAFKNEQDIYERWFFVVGNCSHGVIIGNGFLEETQTMREHQYRLEVNNALAADPCQGNVVNETQQDDCIRQIVLGTVNGEKVLASLDTGCEANLMSADFARSLGLDITHPLMGEKYVKFANGRKGSTIGQVEVKWSFSDALDKDIKVRCHILANCTHQVIFGDRFVLSENPWTKHKSSLMQIPSNTNHAGPVGMKRNHPFWKFWDHKPDTTTEQDYKDNKARKDRAMALLPPQSQPQRQLQHPQMPALPPPAVLPSRPSTTAPPQINSKVAASQGTPPTLGLTQQNGPTGHPTSPATSTTTPTPSISQPSTMTSTPATTPQNTQCRPTNIPNASSTSLP</sequence>
<dbReference type="SUPFAM" id="SSF50630">
    <property type="entry name" value="Acid proteases"/>
    <property type="match status" value="1"/>
</dbReference>
<dbReference type="EMBL" id="JBHFEH010000018">
    <property type="protein sequence ID" value="KAL2053960.1"/>
    <property type="molecule type" value="Genomic_DNA"/>
</dbReference>
<feature type="compositionally biased region" description="Polar residues" evidence="1">
    <location>
        <begin position="766"/>
        <end position="780"/>
    </location>
</feature>
<keyword evidence="4" id="KW-1185">Reference proteome</keyword>
<protein>
    <recommendedName>
        <fullName evidence="5">Peptidase A2 domain-containing protein</fullName>
    </recommendedName>
</protein>
<gene>
    <name evidence="3" type="ORF">ABVK25_005889</name>
</gene>
<dbReference type="CDD" id="cd00303">
    <property type="entry name" value="retropepsin_like"/>
    <property type="match status" value="2"/>
</dbReference>
<evidence type="ECO:0000313" key="4">
    <source>
        <dbReference type="Proteomes" id="UP001590951"/>
    </source>
</evidence>
<keyword evidence="2" id="KW-0472">Membrane</keyword>
<evidence type="ECO:0000313" key="3">
    <source>
        <dbReference type="EMBL" id="KAL2053960.1"/>
    </source>
</evidence>
<keyword evidence="2" id="KW-0812">Transmembrane</keyword>
<feature type="transmembrane region" description="Helical" evidence="2">
    <location>
        <begin position="124"/>
        <end position="147"/>
    </location>
</feature>
<feature type="transmembrane region" description="Helical" evidence="2">
    <location>
        <begin position="47"/>
        <end position="65"/>
    </location>
</feature>
<proteinExistence type="predicted"/>
<accession>A0ABR4B7Y4</accession>
<feature type="compositionally biased region" description="Low complexity" evidence="1">
    <location>
        <begin position="729"/>
        <end position="765"/>
    </location>
</feature>